<organism evidence="1">
    <name type="scientific">marine sediment metagenome</name>
    <dbReference type="NCBI Taxonomy" id="412755"/>
    <lineage>
        <taxon>unclassified sequences</taxon>
        <taxon>metagenomes</taxon>
        <taxon>ecological metagenomes</taxon>
    </lineage>
</organism>
<sequence>MYKICTECGKKFETMNYRIEICDTCYGEMCIRHIKKLEGGE</sequence>
<gene>
    <name evidence="1" type="ORF">LCGC14_1750060</name>
</gene>
<evidence type="ECO:0000313" key="1">
    <source>
        <dbReference type="EMBL" id="KKM05836.1"/>
    </source>
</evidence>
<comment type="caution">
    <text evidence="1">The sequence shown here is derived from an EMBL/GenBank/DDBJ whole genome shotgun (WGS) entry which is preliminary data.</text>
</comment>
<accession>A0A0F9JJB1</accession>
<dbReference type="AlphaFoldDB" id="A0A0F9JJB1"/>
<dbReference type="EMBL" id="LAZR01016131">
    <property type="protein sequence ID" value="KKM05836.1"/>
    <property type="molecule type" value="Genomic_DNA"/>
</dbReference>
<name>A0A0F9JJB1_9ZZZZ</name>
<proteinExistence type="predicted"/>
<reference evidence="1" key="1">
    <citation type="journal article" date="2015" name="Nature">
        <title>Complex archaea that bridge the gap between prokaryotes and eukaryotes.</title>
        <authorList>
            <person name="Spang A."/>
            <person name="Saw J.H."/>
            <person name="Jorgensen S.L."/>
            <person name="Zaremba-Niedzwiedzka K."/>
            <person name="Martijn J."/>
            <person name="Lind A.E."/>
            <person name="van Eijk R."/>
            <person name="Schleper C."/>
            <person name="Guy L."/>
            <person name="Ettema T.J."/>
        </authorList>
    </citation>
    <scope>NUCLEOTIDE SEQUENCE</scope>
</reference>
<protein>
    <submittedName>
        <fullName evidence="1">Uncharacterized protein</fullName>
    </submittedName>
</protein>